<dbReference type="PROSITE" id="PS00171">
    <property type="entry name" value="TIM_1"/>
    <property type="match status" value="1"/>
</dbReference>
<evidence type="ECO:0000313" key="7">
    <source>
        <dbReference type="EMBL" id="SUZ58899.1"/>
    </source>
</evidence>
<protein>
    <recommendedName>
        <fullName evidence="2">triose-phosphate isomerase</fullName>
        <ecNumber evidence="2">5.3.1.1</ecNumber>
    </recommendedName>
</protein>
<dbReference type="InterPro" id="IPR013785">
    <property type="entry name" value="Aldolase_TIM"/>
</dbReference>
<dbReference type="InterPro" id="IPR000652">
    <property type="entry name" value="Triosephosphate_isomerase"/>
</dbReference>
<evidence type="ECO:0000256" key="4">
    <source>
        <dbReference type="ARBA" id="ARBA00022490"/>
    </source>
</evidence>
<dbReference type="GO" id="GO:0019563">
    <property type="term" value="P:glycerol catabolic process"/>
    <property type="evidence" value="ECO:0007669"/>
    <property type="project" value="TreeGrafter"/>
</dbReference>
<organism evidence="7">
    <name type="scientific">marine metagenome</name>
    <dbReference type="NCBI Taxonomy" id="408172"/>
    <lineage>
        <taxon>unclassified sequences</taxon>
        <taxon>metagenomes</taxon>
        <taxon>ecological metagenomes</taxon>
    </lineage>
</organism>
<evidence type="ECO:0000256" key="1">
    <source>
        <dbReference type="ARBA" id="ARBA00004680"/>
    </source>
</evidence>
<dbReference type="Pfam" id="PF00121">
    <property type="entry name" value="TIM"/>
    <property type="match status" value="1"/>
</dbReference>
<dbReference type="GO" id="GO:0004807">
    <property type="term" value="F:triose-phosphate isomerase activity"/>
    <property type="evidence" value="ECO:0007669"/>
    <property type="project" value="UniProtKB-EC"/>
</dbReference>
<dbReference type="InterPro" id="IPR035990">
    <property type="entry name" value="TIM_sf"/>
</dbReference>
<dbReference type="InterPro" id="IPR020861">
    <property type="entry name" value="Triosephosphate_isomerase_AS"/>
</dbReference>
<keyword evidence="3" id="KW-0312">Gluconeogenesis</keyword>
<name>A0A381NXD7_9ZZZZ</name>
<dbReference type="EMBL" id="UINC01000649">
    <property type="protein sequence ID" value="SUZ58899.1"/>
    <property type="molecule type" value="Genomic_DNA"/>
</dbReference>
<dbReference type="InterPro" id="IPR022896">
    <property type="entry name" value="TrioseP_Isoase_bac/euk"/>
</dbReference>
<dbReference type="Gene3D" id="3.20.20.70">
    <property type="entry name" value="Aldolase class I"/>
    <property type="match status" value="1"/>
</dbReference>
<reference evidence="7" key="1">
    <citation type="submission" date="2018-05" db="EMBL/GenBank/DDBJ databases">
        <authorList>
            <person name="Lanie J.A."/>
            <person name="Ng W.-L."/>
            <person name="Kazmierczak K.M."/>
            <person name="Andrzejewski T.M."/>
            <person name="Davidsen T.M."/>
            <person name="Wayne K.J."/>
            <person name="Tettelin H."/>
            <person name="Glass J.I."/>
            <person name="Rusch D."/>
            <person name="Podicherti R."/>
            <person name="Tsui H.-C.T."/>
            <person name="Winkler M.E."/>
        </authorList>
    </citation>
    <scope>NUCLEOTIDE SEQUENCE</scope>
</reference>
<comment type="pathway">
    <text evidence="1">Carbohydrate degradation; glycolysis; D-glyceraldehyde 3-phosphate from glycerone phosphate: step 1/1.</text>
</comment>
<gene>
    <name evidence="7" type="ORF">METZ01_LOCUS11753</name>
</gene>
<evidence type="ECO:0000256" key="6">
    <source>
        <dbReference type="ARBA" id="ARBA00023235"/>
    </source>
</evidence>
<evidence type="ECO:0000256" key="5">
    <source>
        <dbReference type="ARBA" id="ARBA00023152"/>
    </source>
</evidence>
<dbReference type="CDD" id="cd00311">
    <property type="entry name" value="TIM"/>
    <property type="match status" value="1"/>
</dbReference>
<dbReference type="NCBIfam" id="TIGR00419">
    <property type="entry name" value="tim"/>
    <property type="match status" value="1"/>
</dbReference>
<dbReference type="PANTHER" id="PTHR21139">
    <property type="entry name" value="TRIOSEPHOSPHATE ISOMERASE"/>
    <property type="match status" value="1"/>
</dbReference>
<dbReference type="PANTHER" id="PTHR21139:SF42">
    <property type="entry name" value="TRIOSEPHOSPHATE ISOMERASE"/>
    <property type="match status" value="1"/>
</dbReference>
<keyword evidence="6" id="KW-0413">Isomerase</keyword>
<dbReference type="GO" id="GO:0005829">
    <property type="term" value="C:cytosol"/>
    <property type="evidence" value="ECO:0007669"/>
    <property type="project" value="TreeGrafter"/>
</dbReference>
<dbReference type="EC" id="5.3.1.1" evidence="2"/>
<sequence>MDIKPIVAGNWKMHKSGEEGVSFVGKIKNRILDKVEAKVIFCPPFTSLFSIVKALNGTDFSVGAQNAHFEVEGAYTGEISVGMLKSAGVQYVILGHSERRHIFGETDVWINKKIHAVLNAELVPIFCIGETLDDRKSNQTTLVLENQINLGLQGMESIDPVKMIIAYEPVWAIGTGETASLDQVAEAHAYVQSVLERMFGQVGYEVPILYGGSVNENNAMELIQAKGVDGFLIGGASIKEESFCSIVEQVSKFYKR</sequence>
<dbReference type="HAMAP" id="MF_00147_B">
    <property type="entry name" value="TIM_B"/>
    <property type="match status" value="1"/>
</dbReference>
<accession>A0A381NXD7</accession>
<dbReference type="AlphaFoldDB" id="A0A381NXD7"/>
<dbReference type="GO" id="GO:0006096">
    <property type="term" value="P:glycolytic process"/>
    <property type="evidence" value="ECO:0007669"/>
    <property type="project" value="UniProtKB-KW"/>
</dbReference>
<dbReference type="GO" id="GO:0006094">
    <property type="term" value="P:gluconeogenesis"/>
    <property type="evidence" value="ECO:0007669"/>
    <property type="project" value="UniProtKB-KW"/>
</dbReference>
<evidence type="ECO:0000256" key="3">
    <source>
        <dbReference type="ARBA" id="ARBA00022432"/>
    </source>
</evidence>
<dbReference type="FunFam" id="3.20.20.70:FF:000016">
    <property type="entry name" value="Triosephosphate isomerase"/>
    <property type="match status" value="1"/>
</dbReference>
<dbReference type="PROSITE" id="PS51440">
    <property type="entry name" value="TIM_2"/>
    <property type="match status" value="1"/>
</dbReference>
<keyword evidence="5" id="KW-0324">Glycolysis</keyword>
<evidence type="ECO:0000256" key="2">
    <source>
        <dbReference type="ARBA" id="ARBA00011940"/>
    </source>
</evidence>
<keyword evidence="4" id="KW-0963">Cytoplasm</keyword>
<dbReference type="SUPFAM" id="SSF51351">
    <property type="entry name" value="Triosephosphate isomerase (TIM)"/>
    <property type="match status" value="1"/>
</dbReference>
<proteinExistence type="inferred from homology"/>
<dbReference type="GO" id="GO:0046166">
    <property type="term" value="P:glyceraldehyde-3-phosphate biosynthetic process"/>
    <property type="evidence" value="ECO:0007669"/>
    <property type="project" value="TreeGrafter"/>
</dbReference>